<evidence type="ECO:0000313" key="2">
    <source>
        <dbReference type="EMBL" id="KZT19344.1"/>
    </source>
</evidence>
<dbReference type="Proteomes" id="UP000076761">
    <property type="component" value="Unassembled WGS sequence"/>
</dbReference>
<gene>
    <name evidence="2" type="ORF">NEOLEDRAFT_1142194</name>
</gene>
<dbReference type="EMBL" id="KV425643">
    <property type="protein sequence ID" value="KZT19344.1"/>
    <property type="molecule type" value="Genomic_DNA"/>
</dbReference>
<feature type="compositionally biased region" description="Polar residues" evidence="1">
    <location>
        <begin position="89"/>
        <end position="102"/>
    </location>
</feature>
<dbReference type="AlphaFoldDB" id="A0A165N9H1"/>
<feature type="compositionally biased region" description="Polar residues" evidence="1">
    <location>
        <begin position="37"/>
        <end position="65"/>
    </location>
</feature>
<protein>
    <submittedName>
        <fullName evidence="2">Uncharacterized protein</fullName>
    </submittedName>
</protein>
<evidence type="ECO:0000256" key="1">
    <source>
        <dbReference type="SAM" id="MobiDB-lite"/>
    </source>
</evidence>
<organism evidence="2 3">
    <name type="scientific">Neolentinus lepideus HHB14362 ss-1</name>
    <dbReference type="NCBI Taxonomy" id="1314782"/>
    <lineage>
        <taxon>Eukaryota</taxon>
        <taxon>Fungi</taxon>
        <taxon>Dikarya</taxon>
        <taxon>Basidiomycota</taxon>
        <taxon>Agaricomycotina</taxon>
        <taxon>Agaricomycetes</taxon>
        <taxon>Gloeophyllales</taxon>
        <taxon>Gloeophyllaceae</taxon>
        <taxon>Neolentinus</taxon>
    </lineage>
</organism>
<feature type="compositionally biased region" description="Low complexity" evidence="1">
    <location>
        <begin position="7"/>
        <end position="17"/>
    </location>
</feature>
<accession>A0A165N9H1</accession>
<feature type="region of interest" description="Disordered" evidence="1">
    <location>
        <begin position="37"/>
        <end position="108"/>
    </location>
</feature>
<sequence length="108" mass="11081">MESQDASTSTSSTPTSSLPMKPSRAVTVPAFAAAAQLQSRVPHSKVTNPSSAVTNTSGAKTTAGSFINIRRGIPPSVPPRPRVVAPSSTTGRPNSAHSSSKLTESRLP</sequence>
<proteinExistence type="predicted"/>
<feature type="region of interest" description="Disordered" evidence="1">
    <location>
        <begin position="1"/>
        <end position="24"/>
    </location>
</feature>
<reference evidence="2 3" key="1">
    <citation type="journal article" date="2016" name="Mol. Biol. Evol.">
        <title>Comparative Genomics of Early-Diverging Mushroom-Forming Fungi Provides Insights into the Origins of Lignocellulose Decay Capabilities.</title>
        <authorList>
            <person name="Nagy L.G."/>
            <person name="Riley R."/>
            <person name="Tritt A."/>
            <person name="Adam C."/>
            <person name="Daum C."/>
            <person name="Floudas D."/>
            <person name="Sun H."/>
            <person name="Yadav J.S."/>
            <person name="Pangilinan J."/>
            <person name="Larsson K.H."/>
            <person name="Matsuura K."/>
            <person name="Barry K."/>
            <person name="Labutti K."/>
            <person name="Kuo R."/>
            <person name="Ohm R.A."/>
            <person name="Bhattacharya S.S."/>
            <person name="Shirouzu T."/>
            <person name="Yoshinaga Y."/>
            <person name="Martin F.M."/>
            <person name="Grigoriev I.V."/>
            <person name="Hibbett D.S."/>
        </authorList>
    </citation>
    <scope>NUCLEOTIDE SEQUENCE [LARGE SCALE GENOMIC DNA]</scope>
    <source>
        <strain evidence="2 3">HHB14362 ss-1</strain>
    </source>
</reference>
<name>A0A165N9H1_9AGAM</name>
<keyword evidence="3" id="KW-1185">Reference proteome</keyword>
<dbReference type="InParanoid" id="A0A165N9H1"/>
<evidence type="ECO:0000313" key="3">
    <source>
        <dbReference type="Proteomes" id="UP000076761"/>
    </source>
</evidence>